<evidence type="ECO:0000313" key="1">
    <source>
        <dbReference type="EMBL" id="CAG8600148.1"/>
    </source>
</evidence>
<accession>A0ACA9MMM3</accession>
<dbReference type="Proteomes" id="UP000789860">
    <property type="component" value="Unassembled WGS sequence"/>
</dbReference>
<dbReference type="EMBL" id="CAJVPM010014250">
    <property type="protein sequence ID" value="CAG8600148.1"/>
    <property type="molecule type" value="Genomic_DNA"/>
</dbReference>
<name>A0ACA9MMM3_9GLOM</name>
<comment type="caution">
    <text evidence="1">The sequence shown here is derived from an EMBL/GenBank/DDBJ whole genome shotgun (WGS) entry which is preliminary data.</text>
</comment>
<reference evidence="1" key="1">
    <citation type="submission" date="2021-06" db="EMBL/GenBank/DDBJ databases">
        <authorList>
            <person name="Kallberg Y."/>
            <person name="Tangrot J."/>
            <person name="Rosling A."/>
        </authorList>
    </citation>
    <scope>NUCLEOTIDE SEQUENCE</scope>
    <source>
        <strain evidence="1">AU212A</strain>
    </source>
</reference>
<feature type="non-terminal residue" evidence="1">
    <location>
        <position position="43"/>
    </location>
</feature>
<organism evidence="1 2">
    <name type="scientific">Scutellospora calospora</name>
    <dbReference type="NCBI Taxonomy" id="85575"/>
    <lineage>
        <taxon>Eukaryota</taxon>
        <taxon>Fungi</taxon>
        <taxon>Fungi incertae sedis</taxon>
        <taxon>Mucoromycota</taxon>
        <taxon>Glomeromycotina</taxon>
        <taxon>Glomeromycetes</taxon>
        <taxon>Diversisporales</taxon>
        <taxon>Gigasporaceae</taxon>
        <taxon>Scutellospora</taxon>
    </lineage>
</organism>
<evidence type="ECO:0000313" key="2">
    <source>
        <dbReference type="Proteomes" id="UP000789860"/>
    </source>
</evidence>
<keyword evidence="2" id="KW-1185">Reference proteome</keyword>
<sequence length="43" mass="4746">NEELLLVVITDSEWSNKSNIVRSLLSCRSISIMYVGAGSTECK</sequence>
<proteinExistence type="predicted"/>
<feature type="non-terminal residue" evidence="1">
    <location>
        <position position="1"/>
    </location>
</feature>
<gene>
    <name evidence="1" type="ORF">SCALOS_LOCUS6897</name>
</gene>
<protein>
    <submittedName>
        <fullName evidence="1">9262_t:CDS:1</fullName>
    </submittedName>
</protein>